<dbReference type="PROSITE" id="PS51450">
    <property type="entry name" value="LRR"/>
    <property type="match status" value="1"/>
</dbReference>
<evidence type="ECO:0000256" key="3">
    <source>
        <dbReference type="ARBA" id="ARBA00022821"/>
    </source>
</evidence>
<dbReference type="InterPro" id="IPR032675">
    <property type="entry name" value="LRR_dom_sf"/>
</dbReference>
<feature type="domain" description="Disease resistance N-terminal" evidence="7">
    <location>
        <begin position="10"/>
        <end position="95"/>
    </location>
</feature>
<keyword evidence="1" id="KW-0677">Repeat</keyword>
<reference evidence="10 11" key="1">
    <citation type="journal article" date="2023" name="G3 (Bethesda)">
        <title>A haplotype-resolved chromosome-scale genome for Quercus rubra L. provides insights into the genetics of adaptive traits for red oak species.</title>
        <authorList>
            <person name="Kapoor B."/>
            <person name="Jenkins J."/>
            <person name="Schmutz J."/>
            <person name="Zhebentyayeva T."/>
            <person name="Kuelheim C."/>
            <person name="Coggeshall M."/>
            <person name="Heim C."/>
            <person name="Lasky J.R."/>
            <person name="Leites L."/>
            <person name="Islam-Faridi N."/>
            <person name="Romero-Severson J."/>
            <person name="DeLeo V.L."/>
            <person name="Lucas S.M."/>
            <person name="Lazic D."/>
            <person name="Gailing O."/>
            <person name="Carlson J."/>
            <person name="Staton M."/>
        </authorList>
    </citation>
    <scope>NUCLEOTIDE SEQUENCE [LARGE SCALE GENOMIC DNA]</scope>
    <source>
        <strain evidence="10">Pseudo-F2</strain>
    </source>
</reference>
<dbReference type="InterPro" id="IPR002182">
    <property type="entry name" value="NB-ARC"/>
</dbReference>
<dbReference type="InterPro" id="IPR041118">
    <property type="entry name" value="Rx_N"/>
</dbReference>
<name>A0AAN7IGF2_QUERU</name>
<keyword evidence="2" id="KW-0547">Nucleotide-binding</keyword>
<dbReference type="Proteomes" id="UP001324115">
    <property type="component" value="Unassembled WGS sequence"/>
</dbReference>
<dbReference type="Gene3D" id="1.20.5.4130">
    <property type="match status" value="1"/>
</dbReference>
<evidence type="ECO:0000259" key="9">
    <source>
        <dbReference type="Pfam" id="PF23598"/>
    </source>
</evidence>
<feature type="domain" description="Disease resistance protein winged helix" evidence="8">
    <location>
        <begin position="439"/>
        <end position="511"/>
    </location>
</feature>
<dbReference type="EMBL" id="JAXUIC010000007">
    <property type="protein sequence ID" value="KAK4580613.1"/>
    <property type="molecule type" value="Genomic_DNA"/>
</dbReference>
<dbReference type="Pfam" id="PF00931">
    <property type="entry name" value="NB-ARC"/>
    <property type="match status" value="1"/>
</dbReference>
<evidence type="ECO:0000256" key="5">
    <source>
        <dbReference type="SAM" id="Coils"/>
    </source>
</evidence>
<feature type="domain" description="NB-ARC" evidence="6">
    <location>
        <begin position="170"/>
        <end position="353"/>
    </location>
</feature>
<dbReference type="Pfam" id="PF23559">
    <property type="entry name" value="WHD_DRP"/>
    <property type="match status" value="1"/>
</dbReference>
<dbReference type="Gene3D" id="1.10.8.430">
    <property type="entry name" value="Helical domain of apoptotic protease-activating factors"/>
    <property type="match status" value="1"/>
</dbReference>
<dbReference type="InterPro" id="IPR055414">
    <property type="entry name" value="LRR_R13L4/SHOC2-like"/>
</dbReference>
<dbReference type="Pfam" id="PF23598">
    <property type="entry name" value="LRR_14"/>
    <property type="match status" value="1"/>
</dbReference>
<feature type="domain" description="Disease resistance R13L4/SHOC-2-like LRR" evidence="9">
    <location>
        <begin position="568"/>
        <end position="779"/>
    </location>
</feature>
<dbReference type="FunFam" id="3.40.50.300:FF:001091">
    <property type="entry name" value="Probable disease resistance protein At1g61300"/>
    <property type="match status" value="1"/>
</dbReference>
<dbReference type="GO" id="GO:0006952">
    <property type="term" value="P:defense response"/>
    <property type="evidence" value="ECO:0007669"/>
    <property type="project" value="UniProtKB-KW"/>
</dbReference>
<feature type="coiled-coil region" evidence="5">
    <location>
        <begin position="65"/>
        <end position="92"/>
    </location>
</feature>
<dbReference type="GO" id="GO:0005524">
    <property type="term" value="F:ATP binding"/>
    <property type="evidence" value="ECO:0007669"/>
    <property type="project" value="UniProtKB-KW"/>
</dbReference>
<dbReference type="GO" id="GO:0043531">
    <property type="term" value="F:ADP binding"/>
    <property type="evidence" value="ECO:0007669"/>
    <property type="project" value="InterPro"/>
</dbReference>
<dbReference type="PANTHER" id="PTHR36766:SF61">
    <property type="entry name" value="NB-ARC DOMAIN DISEASE RESISTANCE PROTEIN"/>
    <property type="match status" value="1"/>
</dbReference>
<dbReference type="AlphaFoldDB" id="A0AAN7IGF2"/>
<keyword evidence="5" id="KW-0175">Coiled coil</keyword>
<dbReference type="InterPro" id="IPR001611">
    <property type="entry name" value="Leu-rich_rpt"/>
</dbReference>
<evidence type="ECO:0000256" key="4">
    <source>
        <dbReference type="ARBA" id="ARBA00022840"/>
    </source>
</evidence>
<evidence type="ECO:0000256" key="1">
    <source>
        <dbReference type="ARBA" id="ARBA00022737"/>
    </source>
</evidence>
<dbReference type="PANTHER" id="PTHR36766">
    <property type="entry name" value="PLANT BROAD-SPECTRUM MILDEW RESISTANCE PROTEIN RPW8"/>
    <property type="match status" value="1"/>
</dbReference>
<dbReference type="Gene3D" id="3.80.10.10">
    <property type="entry name" value="Ribonuclease Inhibitor"/>
    <property type="match status" value="1"/>
</dbReference>
<dbReference type="InterPro" id="IPR027417">
    <property type="entry name" value="P-loop_NTPase"/>
</dbReference>
<evidence type="ECO:0000313" key="11">
    <source>
        <dbReference type="Proteomes" id="UP001324115"/>
    </source>
</evidence>
<keyword evidence="11" id="KW-1185">Reference proteome</keyword>
<dbReference type="SUPFAM" id="SSF52058">
    <property type="entry name" value="L domain-like"/>
    <property type="match status" value="1"/>
</dbReference>
<dbReference type="Gene3D" id="3.40.50.300">
    <property type="entry name" value="P-loop containing nucleotide triphosphate hydrolases"/>
    <property type="match status" value="1"/>
</dbReference>
<evidence type="ECO:0000259" key="7">
    <source>
        <dbReference type="Pfam" id="PF18052"/>
    </source>
</evidence>
<evidence type="ECO:0000313" key="10">
    <source>
        <dbReference type="EMBL" id="KAK4580613.1"/>
    </source>
</evidence>
<evidence type="ECO:0000259" key="8">
    <source>
        <dbReference type="Pfam" id="PF23559"/>
    </source>
</evidence>
<comment type="caution">
    <text evidence="10">The sequence shown here is derived from an EMBL/GenBank/DDBJ whole genome shotgun (WGS) entry which is preliminary data.</text>
</comment>
<keyword evidence="4" id="KW-0067">ATP-binding</keyword>
<dbReference type="Pfam" id="PF18052">
    <property type="entry name" value="Rx_N"/>
    <property type="match status" value="1"/>
</dbReference>
<dbReference type="InterPro" id="IPR058922">
    <property type="entry name" value="WHD_DRP"/>
</dbReference>
<sequence>MEDIAKDIAGKVLDQLGSLVYEELSSAWGVRSDLTKLECTVSAIEAVLLDAEANQVSGRGRSLWLGQLKDVLKEAENVLDEFQYRVRQKEVMKRCRSTCKKVRYYFSGYNPLVFRFEMAHKIKGVRKRLDDIAALKSQFNLAEQHDRKTTIHRREVTHSFVPSHVVGRDGDKQKITDFLKQQDANVPVSVIPIVGIGGLGKTALARLVYNDEWVVSNFQLRMWVCVYEDFNLERLIKKILKSAAETSKSAVGTLKSTLGTIDENLSAEQLESDLRETLKDKKFLLVLDDVWEEKHIKWFKLKDLLSERNNGSKIIVTTRNISVADAMGTVATHKLNGLSHEYCTSLFKKLAFKDGEGKNYPKLLEIGNEIVEKCKGSPLAVMTLASLLYLKVEEDEWKRVRDNEIWRLKQNDDDILPVLQLSYNHLPLHLKKCFVYCSLFPKDYEFDGSFLVQFWMAHGLLQSPNNENQELEDIGELYIKELMSRSLFQDVYLDATICYTFKMHDLVHDLALLIAKRECSVVTKESTLTTEVCHLSILESGQEVKTQLERLNKVQTIIFKIEQPMSILKAFISKFKYLRVLDLSNSSLEMLPNFIGTLKHLRYLDLSYNDKIKKLPNSICKLHNLQTLLLLGCNNLERLPKGIRDIISLRFFSVTTKHTCLLEKAVGCLDSLRFLLINDCKNLKCLFEGMKECLTYLRTLIVSKCPSLTSLSLSIKHLTALKTLGISDCKELSLMEMEGEDNQDLKLSLQNFIIWDLPKLEVLPQWLEGSTNTLQLLWIGKCEKLKALPECLPDLKSLHRLSIKKCPKLSSLPKGMEALTTLRQLEIEGCPDLSRKCTKEDSHKIAHVPYINLEGSGFTRAMKMASASTSYFLEEEEKGVEEFDISDIQ</sequence>
<keyword evidence="3" id="KW-0611">Plant defense</keyword>
<dbReference type="FunFam" id="1.10.10.10:FF:000322">
    <property type="entry name" value="Probable disease resistance protein At1g63360"/>
    <property type="match status" value="1"/>
</dbReference>
<dbReference type="PRINTS" id="PR00364">
    <property type="entry name" value="DISEASERSIST"/>
</dbReference>
<dbReference type="InterPro" id="IPR042197">
    <property type="entry name" value="Apaf_helical"/>
</dbReference>
<dbReference type="Gene3D" id="1.10.10.10">
    <property type="entry name" value="Winged helix-like DNA-binding domain superfamily/Winged helix DNA-binding domain"/>
    <property type="match status" value="1"/>
</dbReference>
<accession>A0AAN7IGF2</accession>
<protein>
    <submittedName>
        <fullName evidence="10">Uncharacterized protein</fullName>
    </submittedName>
</protein>
<evidence type="ECO:0000256" key="2">
    <source>
        <dbReference type="ARBA" id="ARBA00022741"/>
    </source>
</evidence>
<dbReference type="InterPro" id="IPR036388">
    <property type="entry name" value="WH-like_DNA-bd_sf"/>
</dbReference>
<organism evidence="10 11">
    <name type="scientific">Quercus rubra</name>
    <name type="common">Northern red oak</name>
    <name type="synonym">Quercus borealis</name>
    <dbReference type="NCBI Taxonomy" id="3512"/>
    <lineage>
        <taxon>Eukaryota</taxon>
        <taxon>Viridiplantae</taxon>
        <taxon>Streptophyta</taxon>
        <taxon>Embryophyta</taxon>
        <taxon>Tracheophyta</taxon>
        <taxon>Spermatophyta</taxon>
        <taxon>Magnoliopsida</taxon>
        <taxon>eudicotyledons</taxon>
        <taxon>Gunneridae</taxon>
        <taxon>Pentapetalae</taxon>
        <taxon>rosids</taxon>
        <taxon>fabids</taxon>
        <taxon>Fagales</taxon>
        <taxon>Fagaceae</taxon>
        <taxon>Quercus</taxon>
    </lineage>
</organism>
<evidence type="ECO:0000259" key="6">
    <source>
        <dbReference type="Pfam" id="PF00931"/>
    </source>
</evidence>
<dbReference type="GO" id="GO:0051707">
    <property type="term" value="P:response to other organism"/>
    <property type="evidence" value="ECO:0007669"/>
    <property type="project" value="UniProtKB-ARBA"/>
</dbReference>
<dbReference type="SUPFAM" id="SSF52540">
    <property type="entry name" value="P-loop containing nucleoside triphosphate hydrolases"/>
    <property type="match status" value="1"/>
</dbReference>
<proteinExistence type="predicted"/>
<gene>
    <name evidence="10" type="ORF">RGQ29_024309</name>
</gene>